<dbReference type="AlphaFoldDB" id="A0AAV2MPB3"/>
<reference evidence="2 3" key="1">
    <citation type="submission" date="2024-04" db="EMBL/GenBank/DDBJ databases">
        <authorList>
            <person name="Waldvogel A.-M."/>
            <person name="Schoenle A."/>
        </authorList>
    </citation>
    <scope>NUCLEOTIDE SEQUENCE [LARGE SCALE GENOMIC DNA]</scope>
</reference>
<sequence length="261" mass="27847">MYSTVKAFKTKLTLWETQMRKENLSHFPSCQTMKEKLSTSAFPSAQLADKIGPGTTVFKLRLEARAPWSKDGCAVAEAVKGSELNCALAAGWATPDPAHRGAPHPRPGERAPRRMIQAGADMEVCLACMGMWCSGARGRPMALGSRMRGFGLASGVFGAGGPGSSGSGGRSLRLDGGPGRDATEAPGETRRRPRERRDGGPGRDATEAPGETRRRPRERRDGGPGRDATEAPGEAQRRPRERRDGGSGRGATEAPGEARRR</sequence>
<dbReference type="Proteomes" id="UP001497482">
    <property type="component" value="Chromosome 9"/>
</dbReference>
<accession>A0AAV2MPB3</accession>
<organism evidence="2 3">
    <name type="scientific">Knipowitschia caucasica</name>
    <name type="common">Caucasian dwarf goby</name>
    <name type="synonym">Pomatoschistus caucasicus</name>
    <dbReference type="NCBI Taxonomy" id="637954"/>
    <lineage>
        <taxon>Eukaryota</taxon>
        <taxon>Metazoa</taxon>
        <taxon>Chordata</taxon>
        <taxon>Craniata</taxon>
        <taxon>Vertebrata</taxon>
        <taxon>Euteleostomi</taxon>
        <taxon>Actinopterygii</taxon>
        <taxon>Neopterygii</taxon>
        <taxon>Teleostei</taxon>
        <taxon>Neoteleostei</taxon>
        <taxon>Acanthomorphata</taxon>
        <taxon>Gobiaria</taxon>
        <taxon>Gobiiformes</taxon>
        <taxon>Gobioidei</taxon>
        <taxon>Gobiidae</taxon>
        <taxon>Gobiinae</taxon>
        <taxon>Knipowitschia</taxon>
    </lineage>
</organism>
<feature type="region of interest" description="Disordered" evidence="1">
    <location>
        <begin position="160"/>
        <end position="261"/>
    </location>
</feature>
<gene>
    <name evidence="2" type="ORF">KC01_LOCUS41276</name>
</gene>
<name>A0AAV2MPB3_KNICA</name>
<dbReference type="EMBL" id="OZ035831">
    <property type="protein sequence ID" value="CAL1615299.1"/>
    <property type="molecule type" value="Genomic_DNA"/>
</dbReference>
<feature type="compositionally biased region" description="Gly residues" evidence="1">
    <location>
        <begin position="160"/>
        <end position="169"/>
    </location>
</feature>
<evidence type="ECO:0000313" key="2">
    <source>
        <dbReference type="EMBL" id="CAL1615299.1"/>
    </source>
</evidence>
<protein>
    <submittedName>
        <fullName evidence="2">Uncharacterized protein</fullName>
    </submittedName>
</protein>
<evidence type="ECO:0000313" key="3">
    <source>
        <dbReference type="Proteomes" id="UP001497482"/>
    </source>
</evidence>
<evidence type="ECO:0000256" key="1">
    <source>
        <dbReference type="SAM" id="MobiDB-lite"/>
    </source>
</evidence>
<keyword evidence="3" id="KW-1185">Reference proteome</keyword>
<proteinExistence type="predicted"/>
<feature type="compositionally biased region" description="Basic and acidic residues" evidence="1">
    <location>
        <begin position="181"/>
        <end position="246"/>
    </location>
</feature>